<evidence type="ECO:0000313" key="1">
    <source>
        <dbReference type="EMBL" id="KXZ57095.1"/>
    </source>
</evidence>
<dbReference type="SFLD" id="SFLDG01018">
    <property type="entry name" value="Squalene/Phytoene_Synthase_Lik"/>
    <property type="match status" value="1"/>
</dbReference>
<accession>A0A150H4Z4</accession>
<dbReference type="InterPro" id="IPR002060">
    <property type="entry name" value="Squ/phyt_synthse"/>
</dbReference>
<dbReference type="SFLD" id="SFLDG01212">
    <property type="entry name" value="Phytoene_synthase_like"/>
    <property type="match status" value="1"/>
</dbReference>
<dbReference type="InterPro" id="IPR033904">
    <property type="entry name" value="Trans_IPPS_HH"/>
</dbReference>
<dbReference type="Gene3D" id="1.10.600.10">
    <property type="entry name" value="Farnesyl Diphosphate Synthase"/>
    <property type="match status" value="1"/>
</dbReference>
<dbReference type="GO" id="GO:0016114">
    <property type="term" value="P:terpenoid biosynthetic process"/>
    <property type="evidence" value="ECO:0007669"/>
    <property type="project" value="UniProtKB-ARBA"/>
</dbReference>
<dbReference type="PATRIC" id="fig|479117.4.peg.2038"/>
<dbReference type="SFLD" id="SFLDS00005">
    <property type="entry name" value="Isoprenoid_Synthase_Type_I"/>
    <property type="match status" value="1"/>
</dbReference>
<dbReference type="Proteomes" id="UP000243589">
    <property type="component" value="Unassembled WGS sequence"/>
</dbReference>
<dbReference type="RefSeq" id="WP_062023174.1">
    <property type="nucleotide sequence ID" value="NZ_LQQC01000014.1"/>
</dbReference>
<gene>
    <name evidence="1" type="primary">crtB</name>
    <name evidence="1" type="ORF">Bravens_02052</name>
</gene>
<proteinExistence type="predicted"/>
<keyword evidence="2" id="KW-1185">Reference proteome</keyword>
<dbReference type="EC" id="2.5.1.99" evidence="1"/>
<name>A0A150H4Z4_9MICO</name>
<organism evidence="1 2">
    <name type="scientific">Brevibacterium ravenspurgense</name>
    <dbReference type="NCBI Taxonomy" id="479117"/>
    <lineage>
        <taxon>Bacteria</taxon>
        <taxon>Bacillati</taxon>
        <taxon>Actinomycetota</taxon>
        <taxon>Actinomycetes</taxon>
        <taxon>Micrococcales</taxon>
        <taxon>Brevibacteriaceae</taxon>
        <taxon>Brevibacterium</taxon>
    </lineage>
</organism>
<comment type="caution">
    <text evidence="1">The sequence shown here is derived from an EMBL/GenBank/DDBJ whole genome shotgun (WGS) entry which is preliminary data.</text>
</comment>
<dbReference type="PANTHER" id="PTHR31480">
    <property type="entry name" value="BIFUNCTIONAL LYCOPENE CYCLASE/PHYTOENE SYNTHASE"/>
    <property type="match status" value="1"/>
</dbReference>
<dbReference type="CDD" id="cd00683">
    <property type="entry name" value="Trans_IPPS_HH"/>
    <property type="match status" value="1"/>
</dbReference>
<protein>
    <submittedName>
        <fullName evidence="1">All-trans-phytoene synthase</fullName>
        <ecNumber evidence="1">2.5.1.99</ecNumber>
    </submittedName>
</protein>
<dbReference type="Pfam" id="PF00494">
    <property type="entry name" value="SQS_PSY"/>
    <property type="match status" value="1"/>
</dbReference>
<dbReference type="GO" id="GO:0004311">
    <property type="term" value="F:geranylgeranyl diphosphate synthase activity"/>
    <property type="evidence" value="ECO:0007669"/>
    <property type="project" value="InterPro"/>
</dbReference>
<dbReference type="EMBL" id="LQQC01000014">
    <property type="protein sequence ID" value="KXZ57095.1"/>
    <property type="molecule type" value="Genomic_DNA"/>
</dbReference>
<dbReference type="AlphaFoldDB" id="A0A150H4Z4"/>
<sequence>MTLPFSRGRTLDLLPPTQRYTRTAYRAASAVIRSYSTSFSFAASLLPKRMERSIASLYAVVRIADEIVDGAYPAGPAAQAEALDDFRLRIAEACSTGFSSDLIAHAFADTARRTGIGPKLWDPFFSSMYRDIRPEHHSPVSLDSYIHGSAEVIGLMCLAIFMEDENPTAEEQPILEDGARGLGAAFQRVNFLRDLGSDTAELGRTYLLDSEGKFTEEEKARQLDIIQADFAAARKAMPLLPWRVRTAVGTALGIFEELAERVAATPVDELQRTRLRIPAPRKAVFAARAAAVRGWSGA</sequence>
<dbReference type="GO" id="GO:0051996">
    <property type="term" value="F:squalene synthase [NAD(P)H] activity"/>
    <property type="evidence" value="ECO:0007669"/>
    <property type="project" value="InterPro"/>
</dbReference>
<evidence type="ECO:0000313" key="2">
    <source>
        <dbReference type="Proteomes" id="UP000243589"/>
    </source>
</evidence>
<dbReference type="SUPFAM" id="SSF48576">
    <property type="entry name" value="Terpenoid synthases"/>
    <property type="match status" value="1"/>
</dbReference>
<dbReference type="InterPro" id="IPR044843">
    <property type="entry name" value="Trans_IPPS_bact-type"/>
</dbReference>
<dbReference type="InterPro" id="IPR008949">
    <property type="entry name" value="Isoprenoid_synthase_dom_sf"/>
</dbReference>
<reference evidence="1 2" key="1">
    <citation type="submission" date="2016-01" db="EMBL/GenBank/DDBJ databases">
        <title>Use of Whole Genome Sequencing to ascertain that Brevibacterium massiliense (Roux, Raoult 2009) is a later heterotypic synonym of Brevibacterium ravenspurgense (Mages 2008).</title>
        <authorList>
            <person name="Bernier A.-M."/>
            <person name="Burdz T."/>
            <person name="Huynh C."/>
            <person name="Pachecho A.L."/>
            <person name="Wiebe D."/>
            <person name="Bonner C."/>
            <person name="Bernard K."/>
        </authorList>
    </citation>
    <scope>NUCLEOTIDE SEQUENCE [LARGE SCALE GENOMIC DNA]</scope>
    <source>
        <strain evidence="1 2">CCUG56047</strain>
    </source>
</reference>
<keyword evidence="1" id="KW-0808">Transferase</keyword>